<evidence type="ECO:0000313" key="3">
    <source>
        <dbReference type="Proteomes" id="UP000037643"/>
    </source>
</evidence>
<dbReference type="STRING" id="543877.AM2010_49"/>
<keyword evidence="1" id="KW-0812">Transmembrane</keyword>
<sequence>MGGGGLLAAGSALAVVAVIVLRYSWGRPGRSGALNGLGWALIAAAVAVGCALAGAWGIAVVSLWAMGAACAILGWEAWQSPRGRERASSRRAHVMPDGRAPLHLGRRLLTFALVVLTGFAAAVCFAIGVRWGAAALGAGEADANVLALLASPIAWTVIVFMLLMTARRRRQLAILAIAAAPALTTFI</sequence>
<keyword evidence="1" id="KW-1133">Transmembrane helix</keyword>
<proteinExistence type="predicted"/>
<feature type="transmembrane region" description="Helical" evidence="1">
    <location>
        <begin position="37"/>
        <end position="55"/>
    </location>
</feature>
<protein>
    <submittedName>
        <fullName evidence="2">Uncharacterized protein</fullName>
    </submittedName>
</protein>
<reference evidence="2 3" key="1">
    <citation type="submission" date="2015-06" db="EMBL/GenBank/DDBJ databases">
        <authorList>
            <person name="Kim K.M."/>
        </authorList>
    </citation>
    <scope>NUCLEOTIDE SEQUENCE [LARGE SCALE GENOMIC DNA]</scope>
    <source>
        <strain evidence="2 3">KCTC 22370</strain>
    </source>
</reference>
<feature type="transmembrane region" description="Helical" evidence="1">
    <location>
        <begin position="145"/>
        <end position="164"/>
    </location>
</feature>
<dbReference type="KEGG" id="amx:AM2010_49"/>
<keyword evidence="1" id="KW-0472">Membrane</keyword>
<dbReference type="AlphaFoldDB" id="A0A0G3X4P1"/>
<name>A0A0G3X4P1_9SPHN</name>
<organism evidence="2 3">
    <name type="scientific">Pelagerythrobacter marensis</name>
    <dbReference type="NCBI Taxonomy" id="543877"/>
    <lineage>
        <taxon>Bacteria</taxon>
        <taxon>Pseudomonadati</taxon>
        <taxon>Pseudomonadota</taxon>
        <taxon>Alphaproteobacteria</taxon>
        <taxon>Sphingomonadales</taxon>
        <taxon>Erythrobacteraceae</taxon>
        <taxon>Pelagerythrobacter</taxon>
    </lineage>
</organism>
<gene>
    <name evidence="2" type="ORF">AM2010_49</name>
</gene>
<feature type="transmembrane region" description="Helical" evidence="1">
    <location>
        <begin position="108"/>
        <end position="133"/>
    </location>
</feature>
<dbReference type="Proteomes" id="UP000037643">
    <property type="component" value="Chromosome"/>
</dbReference>
<evidence type="ECO:0000313" key="2">
    <source>
        <dbReference type="EMBL" id="AKM06142.1"/>
    </source>
</evidence>
<dbReference type="EMBL" id="CP011805">
    <property type="protein sequence ID" value="AKM06142.1"/>
    <property type="molecule type" value="Genomic_DNA"/>
</dbReference>
<feature type="transmembrane region" description="Helical" evidence="1">
    <location>
        <begin position="6"/>
        <end position="25"/>
    </location>
</feature>
<accession>A0A0G3X4P1</accession>
<keyword evidence="3" id="KW-1185">Reference proteome</keyword>
<dbReference type="OrthoDB" id="7573860at2"/>
<dbReference type="PATRIC" id="fig|543877.4.peg.51"/>
<feature type="transmembrane region" description="Helical" evidence="1">
    <location>
        <begin position="61"/>
        <end position="78"/>
    </location>
</feature>
<evidence type="ECO:0000256" key="1">
    <source>
        <dbReference type="SAM" id="Phobius"/>
    </source>
</evidence>
<dbReference type="RefSeq" id="WP_047805379.1">
    <property type="nucleotide sequence ID" value="NZ_CP011805.1"/>
</dbReference>